<feature type="compositionally biased region" description="Polar residues" evidence="1">
    <location>
        <begin position="654"/>
        <end position="663"/>
    </location>
</feature>
<feature type="region of interest" description="Disordered" evidence="1">
    <location>
        <begin position="282"/>
        <end position="311"/>
    </location>
</feature>
<keyword evidence="3" id="KW-1185">Reference proteome</keyword>
<protein>
    <submittedName>
        <fullName evidence="2">Uncharacterized protein</fullName>
    </submittedName>
</protein>
<gene>
    <name evidence="2" type="ORF">FSPOR_1636</name>
</gene>
<feature type="compositionally biased region" description="Basic and acidic residues" evidence="1">
    <location>
        <begin position="674"/>
        <end position="687"/>
    </location>
</feature>
<evidence type="ECO:0000313" key="3">
    <source>
        <dbReference type="Proteomes" id="UP000266152"/>
    </source>
</evidence>
<dbReference type="EMBL" id="PXOF01000023">
    <property type="protein sequence ID" value="RGP73942.1"/>
    <property type="molecule type" value="Genomic_DNA"/>
</dbReference>
<evidence type="ECO:0000256" key="1">
    <source>
        <dbReference type="SAM" id="MobiDB-lite"/>
    </source>
</evidence>
<dbReference type="AlphaFoldDB" id="A0A395SPH3"/>
<feature type="region of interest" description="Disordered" evidence="1">
    <location>
        <begin position="103"/>
        <end position="122"/>
    </location>
</feature>
<dbReference type="STRING" id="5514.A0A395SPH3"/>
<reference evidence="2 3" key="1">
    <citation type="journal article" date="2018" name="PLoS Pathog.">
        <title>Evolution of structural diversity of trichothecenes, a family of toxins produced by plant pathogenic and entomopathogenic fungi.</title>
        <authorList>
            <person name="Proctor R.H."/>
            <person name="McCormick S.P."/>
            <person name="Kim H.S."/>
            <person name="Cardoza R.E."/>
            <person name="Stanley A.M."/>
            <person name="Lindo L."/>
            <person name="Kelly A."/>
            <person name="Brown D.W."/>
            <person name="Lee T."/>
            <person name="Vaughan M.M."/>
            <person name="Alexander N.J."/>
            <person name="Busman M."/>
            <person name="Gutierrez S."/>
        </authorList>
    </citation>
    <scope>NUCLEOTIDE SEQUENCE [LARGE SCALE GENOMIC DNA]</scope>
    <source>
        <strain evidence="2 3">NRRL 3299</strain>
    </source>
</reference>
<accession>A0A395SPH3</accession>
<dbReference type="Proteomes" id="UP000266152">
    <property type="component" value="Unassembled WGS sequence"/>
</dbReference>
<feature type="compositionally biased region" description="Low complexity" evidence="1">
    <location>
        <begin position="638"/>
        <end position="651"/>
    </location>
</feature>
<organism evidence="2 3">
    <name type="scientific">Fusarium sporotrichioides</name>
    <dbReference type="NCBI Taxonomy" id="5514"/>
    <lineage>
        <taxon>Eukaryota</taxon>
        <taxon>Fungi</taxon>
        <taxon>Dikarya</taxon>
        <taxon>Ascomycota</taxon>
        <taxon>Pezizomycotina</taxon>
        <taxon>Sordariomycetes</taxon>
        <taxon>Hypocreomycetidae</taxon>
        <taxon>Hypocreales</taxon>
        <taxon>Nectriaceae</taxon>
        <taxon>Fusarium</taxon>
    </lineage>
</organism>
<evidence type="ECO:0000313" key="2">
    <source>
        <dbReference type="EMBL" id="RGP73942.1"/>
    </source>
</evidence>
<feature type="region of interest" description="Disordered" evidence="1">
    <location>
        <begin position="585"/>
        <end position="695"/>
    </location>
</feature>
<comment type="caution">
    <text evidence="2">The sequence shown here is derived from an EMBL/GenBank/DDBJ whole genome shotgun (WGS) entry which is preliminary data.</text>
</comment>
<proteinExistence type="predicted"/>
<name>A0A395SPH3_FUSSP</name>
<sequence>MDNAKLLSNFQFHKVIDRPKESYTILSATSTGLIFGQDETLGSVISDYPKAINVFAESVTLGQPDSLSGITFGSTETEEIILSTTHLTIEEGAKTAIISARGEHGEPNAAGSEISRGKTNGRPGHNLRVYIGQAPSNILNISYEARGGDGATTIETEVAAGSGGNGGSVEVIYLSTWAPILQHLHQVVAMVRVSKKVPKSLRDEALSEAPDPIVFNHLRSIIIETEKLSSKSDPLRKKVVNSLSSLLKSDVIHTTGEVYETLKETQAMAKEDVNEHARQLRRSANSAGGYGGRACESAGERGDSGQDGTRGKVATRTILDSTVVGPLSFPPLHPLQCQMQIDMARALMYIGEPTTIDRANQLLSQLSAKIHAVVDAADDDSDEVKKLSDKEREERNIRIRSLRESYESRRNLMGIPLEMEDPVLELRRIARRAADMLFQTTQASIDIYGYAQTWAPRLSVKTFGEETKASLQALEKAEGSYLLLAKDLDEVQRDESLCAVTISQMKDGLEQLSKERKYRADKILELRDKILGQTLKAEISRQADEVQSLLEELKRLSNSNFEIGPDSWWSGLVKVANKTGVEHLVTAKDKDEDNKDKDKEGNDDGKKKDNGNEGENPGNVAGAERLPANPVQVDQRMTETTPSASTPTTHEANSEPNNGSENPRANEDEVNGTNKKDVEKKEPEKKQEKKKGKPKLDFKNFKELLQPLGSQATELIWEGITTIPDSEGNTVSKLLIARRITKVLGNLSDVTKVDDSRVVRNPKTGELVLDKERDDLLIATQTQIDEFVEDFLPSKIGPQATRAKEAMKRYADMITTRNNAKVEYNLKVKAYLDLDNQIRCLEVAQAKLNRQRSKFEAGHLNQMKQMSEDIFSWTKERTMRLLSLYRRAIYLATLTQPNWNSVGLGTNDASLSLPATALAHVHDRLVGDLFEAEDKAGSDAQEFPPKLDDDRGKFVQVDHKSLIKNGQLRIKLPPSTPVASENTLSDFRGCADVRIYRVRFFIEGVTIKPDALSKDICPIVDIHLTHEGDSVYYDPSGNCHTFTHETIDVKPSFRVSPSPDGATSLTAMDNGDIVSKKPGVGKVEKYAAPSPFATWTVSLRDVDLASVDLSSVTKAYFEFFGTSRSFKASALEANS</sequence>
<feature type="compositionally biased region" description="Basic and acidic residues" evidence="1">
    <location>
        <begin position="585"/>
        <end position="611"/>
    </location>
</feature>